<dbReference type="InterPro" id="IPR050639">
    <property type="entry name" value="SSR_resolvase"/>
</dbReference>
<gene>
    <name evidence="2" type="ORF">ACFSQT_17520</name>
</gene>
<protein>
    <submittedName>
        <fullName evidence="2">Recombinase family protein</fullName>
    </submittedName>
</protein>
<dbReference type="SMART" id="SM00857">
    <property type="entry name" value="Resolvase"/>
    <property type="match status" value="1"/>
</dbReference>
<proteinExistence type="predicted"/>
<dbReference type="InterPro" id="IPR006119">
    <property type="entry name" value="Resolv_N"/>
</dbReference>
<evidence type="ECO:0000313" key="3">
    <source>
        <dbReference type="Proteomes" id="UP001597349"/>
    </source>
</evidence>
<evidence type="ECO:0000259" key="1">
    <source>
        <dbReference type="PROSITE" id="PS51736"/>
    </source>
</evidence>
<accession>A0ABW4WE02</accession>
<evidence type="ECO:0000313" key="2">
    <source>
        <dbReference type="EMBL" id="MFD2054816.1"/>
    </source>
</evidence>
<dbReference type="PROSITE" id="PS51736">
    <property type="entry name" value="RECOMBINASES_3"/>
    <property type="match status" value="1"/>
</dbReference>
<dbReference type="InterPro" id="IPR036162">
    <property type="entry name" value="Resolvase-like_N_sf"/>
</dbReference>
<keyword evidence="3" id="KW-1185">Reference proteome</keyword>
<organism evidence="2 3">
    <name type="scientific">Mesorhizobium calcicola</name>
    <dbReference type="NCBI Taxonomy" id="1300310"/>
    <lineage>
        <taxon>Bacteria</taxon>
        <taxon>Pseudomonadati</taxon>
        <taxon>Pseudomonadota</taxon>
        <taxon>Alphaproteobacteria</taxon>
        <taxon>Hyphomicrobiales</taxon>
        <taxon>Phyllobacteriaceae</taxon>
        <taxon>Mesorhizobium</taxon>
    </lineage>
</organism>
<sequence>MNAEPSLLTFTLPEKIHSRHNDRQAIVYVRQSTVRQVEHNRESTRLQYALADRAFRLGWRRDQITVIDDDLGRSGASALDRPGFQRLVAEVGLGHVGMVIGIEVSRLARSCRDWHQLLEMCALFDTLIGDADGIYDLSC</sequence>
<dbReference type="Pfam" id="PF00239">
    <property type="entry name" value="Resolvase"/>
    <property type="match status" value="1"/>
</dbReference>
<dbReference type="SUPFAM" id="SSF53041">
    <property type="entry name" value="Resolvase-like"/>
    <property type="match status" value="1"/>
</dbReference>
<feature type="domain" description="Resolvase/invertase-type recombinase catalytic" evidence="1">
    <location>
        <begin position="24"/>
        <end position="139"/>
    </location>
</feature>
<comment type="caution">
    <text evidence="2">The sequence shown here is derived from an EMBL/GenBank/DDBJ whole genome shotgun (WGS) entry which is preliminary data.</text>
</comment>
<reference evidence="3" key="1">
    <citation type="journal article" date="2019" name="Int. J. Syst. Evol. Microbiol.">
        <title>The Global Catalogue of Microorganisms (GCM) 10K type strain sequencing project: providing services to taxonomists for standard genome sequencing and annotation.</title>
        <authorList>
            <consortium name="The Broad Institute Genomics Platform"/>
            <consortium name="The Broad Institute Genome Sequencing Center for Infectious Disease"/>
            <person name="Wu L."/>
            <person name="Ma J."/>
        </authorList>
    </citation>
    <scope>NUCLEOTIDE SEQUENCE [LARGE SCALE GENOMIC DNA]</scope>
    <source>
        <strain evidence="3">CGMCC 1.16226</strain>
    </source>
</reference>
<dbReference type="Gene3D" id="3.40.50.1390">
    <property type="entry name" value="Resolvase, N-terminal catalytic domain"/>
    <property type="match status" value="1"/>
</dbReference>
<name>A0ABW4WE02_9HYPH</name>
<dbReference type="RefSeq" id="WP_379020694.1">
    <property type="nucleotide sequence ID" value="NZ_JBHUGY010000027.1"/>
</dbReference>
<dbReference type="EMBL" id="JBHUGY010000027">
    <property type="protein sequence ID" value="MFD2054816.1"/>
    <property type="molecule type" value="Genomic_DNA"/>
</dbReference>
<dbReference type="PANTHER" id="PTHR30461">
    <property type="entry name" value="DNA-INVERTASE FROM LAMBDOID PROPHAGE"/>
    <property type="match status" value="1"/>
</dbReference>
<dbReference type="CDD" id="cd00338">
    <property type="entry name" value="Ser_Recombinase"/>
    <property type="match status" value="1"/>
</dbReference>
<dbReference type="Proteomes" id="UP001597349">
    <property type="component" value="Unassembled WGS sequence"/>
</dbReference>
<dbReference type="PANTHER" id="PTHR30461:SF23">
    <property type="entry name" value="DNA RECOMBINASE-RELATED"/>
    <property type="match status" value="1"/>
</dbReference>